<dbReference type="InterPro" id="IPR009061">
    <property type="entry name" value="DNA-bd_dom_put_sf"/>
</dbReference>
<dbReference type="GO" id="GO:0003677">
    <property type="term" value="F:DNA binding"/>
    <property type="evidence" value="ECO:0007669"/>
    <property type="project" value="UniProtKB-KW"/>
</dbReference>
<dbReference type="SMART" id="SM00422">
    <property type="entry name" value="HTH_MERR"/>
    <property type="match status" value="1"/>
</dbReference>
<dbReference type="SUPFAM" id="SSF46955">
    <property type="entry name" value="Putative DNA-binding domain"/>
    <property type="match status" value="1"/>
</dbReference>
<keyword evidence="4" id="KW-1185">Reference proteome</keyword>
<dbReference type="Gene3D" id="1.10.1660.10">
    <property type="match status" value="1"/>
</dbReference>
<dbReference type="InterPro" id="IPR047057">
    <property type="entry name" value="MerR_fam"/>
</dbReference>
<dbReference type="Pfam" id="PF00376">
    <property type="entry name" value="MerR"/>
    <property type="match status" value="1"/>
</dbReference>
<dbReference type="STRING" id="269670.SAMN02982927_01441"/>
<dbReference type="InterPro" id="IPR000551">
    <property type="entry name" value="MerR-type_HTH_dom"/>
</dbReference>
<accession>A0A1I2R076</accession>
<evidence type="ECO:0000313" key="3">
    <source>
        <dbReference type="EMBL" id="SFG33958.1"/>
    </source>
</evidence>
<dbReference type="Proteomes" id="UP000198752">
    <property type="component" value="Unassembled WGS sequence"/>
</dbReference>
<evidence type="ECO:0000259" key="2">
    <source>
        <dbReference type="PROSITE" id="PS50937"/>
    </source>
</evidence>
<proteinExistence type="predicted"/>
<dbReference type="GO" id="GO:0003700">
    <property type="term" value="F:DNA-binding transcription factor activity"/>
    <property type="evidence" value="ECO:0007669"/>
    <property type="project" value="InterPro"/>
</dbReference>
<evidence type="ECO:0000256" key="1">
    <source>
        <dbReference type="ARBA" id="ARBA00023125"/>
    </source>
</evidence>
<dbReference type="PANTHER" id="PTHR30204">
    <property type="entry name" value="REDOX-CYCLING DRUG-SENSING TRANSCRIPTIONAL ACTIVATOR SOXR"/>
    <property type="match status" value="1"/>
</dbReference>
<dbReference type="PANTHER" id="PTHR30204:SF82">
    <property type="entry name" value="TRANSCRIPTIONAL REGULATOR, MERR FAMILY"/>
    <property type="match status" value="1"/>
</dbReference>
<protein>
    <submittedName>
        <fullName evidence="3">DNA-binding transcriptional regulator, MerR family</fullName>
    </submittedName>
</protein>
<evidence type="ECO:0000313" key="4">
    <source>
        <dbReference type="Proteomes" id="UP000198752"/>
    </source>
</evidence>
<gene>
    <name evidence="3" type="ORF">SAMN02982927_01441</name>
</gene>
<keyword evidence="1 3" id="KW-0238">DNA-binding</keyword>
<dbReference type="AlphaFoldDB" id="A0A1I2R076"/>
<dbReference type="PROSITE" id="PS50937">
    <property type="entry name" value="HTH_MERR_2"/>
    <property type="match status" value="1"/>
</dbReference>
<reference evidence="4" key="1">
    <citation type="submission" date="2016-10" db="EMBL/GenBank/DDBJ databases">
        <authorList>
            <person name="Varghese N."/>
            <person name="Submissions S."/>
        </authorList>
    </citation>
    <scope>NUCLEOTIDE SEQUENCE [LARGE SCALE GENOMIC DNA]</scope>
    <source>
        <strain evidence="4">ATCC 700379</strain>
    </source>
</reference>
<sequence length="131" mass="15539">MSRHQGGLFMVYSIGEFSKLTSLSVDTLRYYEKENSSIRTEIGAIKDSTRTKIKMWVDFILRLKETAMPIRKIKKYARLREEGDVTLKERMEMLRAHRHSMIKQIEKFEDNLGHLDKKIETYEAMIADHKQ</sequence>
<organism evidence="3 4">
    <name type="scientific">Sporolactobacillus nakayamae</name>
    <dbReference type="NCBI Taxonomy" id="269670"/>
    <lineage>
        <taxon>Bacteria</taxon>
        <taxon>Bacillati</taxon>
        <taxon>Bacillota</taxon>
        <taxon>Bacilli</taxon>
        <taxon>Bacillales</taxon>
        <taxon>Sporolactobacillaceae</taxon>
        <taxon>Sporolactobacillus</taxon>
    </lineage>
</organism>
<dbReference type="CDD" id="cd01109">
    <property type="entry name" value="HTH_YyaN"/>
    <property type="match status" value="1"/>
</dbReference>
<dbReference type="EMBL" id="FOOY01000008">
    <property type="protein sequence ID" value="SFG33958.1"/>
    <property type="molecule type" value="Genomic_DNA"/>
</dbReference>
<feature type="domain" description="HTH merR-type" evidence="2">
    <location>
        <begin position="11"/>
        <end position="35"/>
    </location>
</feature>
<name>A0A1I2R076_9BACL</name>